<evidence type="ECO:0000313" key="3">
    <source>
        <dbReference type="Proteomes" id="UP001194746"/>
    </source>
</evidence>
<dbReference type="AlphaFoldDB" id="A0AAD4CXP7"/>
<comment type="caution">
    <text evidence="2">The sequence shown here is derived from an EMBL/GenBank/DDBJ whole genome shotgun (WGS) entry which is preliminary data.</text>
</comment>
<dbReference type="Proteomes" id="UP001194746">
    <property type="component" value="Unassembled WGS sequence"/>
</dbReference>
<feature type="signal peptide" evidence="1">
    <location>
        <begin position="1"/>
        <end position="21"/>
    </location>
</feature>
<reference evidence="2" key="1">
    <citation type="journal article" date="2019" name="Beilstein J. Org. Chem.">
        <title>Nanangenines: drimane sesquiterpenoids as the dominant metabolite cohort of a novel Australian fungus, Aspergillus nanangensis.</title>
        <authorList>
            <person name="Lacey H.J."/>
            <person name="Gilchrist C.L.M."/>
            <person name="Crombie A."/>
            <person name="Kalaitzis J.A."/>
            <person name="Vuong D."/>
            <person name="Rutledge P.J."/>
            <person name="Turner P."/>
            <person name="Pitt J.I."/>
            <person name="Lacey E."/>
            <person name="Chooi Y.H."/>
            <person name="Piggott A.M."/>
        </authorList>
    </citation>
    <scope>NUCLEOTIDE SEQUENCE</scope>
    <source>
        <strain evidence="2">MST-FP2251</strain>
    </source>
</reference>
<accession>A0AAD4CXP7</accession>
<proteinExistence type="predicted"/>
<name>A0AAD4CXP7_ASPNN</name>
<protein>
    <submittedName>
        <fullName evidence="2">Uncharacterized protein</fullName>
    </submittedName>
</protein>
<reference evidence="2" key="2">
    <citation type="submission" date="2020-02" db="EMBL/GenBank/DDBJ databases">
        <authorList>
            <person name="Gilchrist C.L.M."/>
            <person name="Chooi Y.-H."/>
        </authorList>
    </citation>
    <scope>NUCLEOTIDE SEQUENCE</scope>
    <source>
        <strain evidence="2">MST-FP2251</strain>
    </source>
</reference>
<keyword evidence="1" id="KW-0732">Signal</keyword>
<evidence type="ECO:0000313" key="2">
    <source>
        <dbReference type="EMBL" id="KAF9894645.1"/>
    </source>
</evidence>
<keyword evidence="3" id="KW-1185">Reference proteome</keyword>
<sequence length="286" mass="31225">MRDLALRVLFLWGCLLGPAFSYGIRSAAEQASFWYVYVLEGKALEAKLDNFTPIVAVECGAKMRTDGKRCSLDDFVRYLWSEQVDSEGNPKNTPFPTGKIGPPPKNQAWESTGIDQVFGAINRSGFVDGVKGSKLVTGATSFWEARRQVTAPLAQIAARMGDFHKKGAAQKILDKAKAANMAAYMIRLYDYEKYRITEGGLNQRLGHGITVSTKRLDTGLKGYTFDALDAEATLANNADLTQEALQTGVDDFRNHDPGHWTALQAGRAALTNGNCALPDVANIALK</sequence>
<dbReference type="EMBL" id="VCAU01000003">
    <property type="protein sequence ID" value="KAF9894645.1"/>
    <property type="molecule type" value="Genomic_DNA"/>
</dbReference>
<gene>
    <name evidence="2" type="ORF">FE257_006533</name>
</gene>
<organism evidence="2 3">
    <name type="scientific">Aspergillus nanangensis</name>
    <dbReference type="NCBI Taxonomy" id="2582783"/>
    <lineage>
        <taxon>Eukaryota</taxon>
        <taxon>Fungi</taxon>
        <taxon>Dikarya</taxon>
        <taxon>Ascomycota</taxon>
        <taxon>Pezizomycotina</taxon>
        <taxon>Eurotiomycetes</taxon>
        <taxon>Eurotiomycetidae</taxon>
        <taxon>Eurotiales</taxon>
        <taxon>Aspergillaceae</taxon>
        <taxon>Aspergillus</taxon>
        <taxon>Aspergillus subgen. Circumdati</taxon>
    </lineage>
</organism>
<evidence type="ECO:0000256" key="1">
    <source>
        <dbReference type="SAM" id="SignalP"/>
    </source>
</evidence>
<feature type="chain" id="PRO_5041974341" evidence="1">
    <location>
        <begin position="22"/>
        <end position="286"/>
    </location>
</feature>